<evidence type="ECO:0000259" key="5">
    <source>
        <dbReference type="SMART" id="SM00495"/>
    </source>
</evidence>
<feature type="region of interest" description="Disordered" evidence="3">
    <location>
        <begin position="397"/>
        <end position="417"/>
    </location>
</feature>
<dbReference type="Pfam" id="PF02839">
    <property type="entry name" value="CBM_5_12"/>
    <property type="match status" value="1"/>
</dbReference>
<feature type="chain" id="PRO_5007842635" evidence="4">
    <location>
        <begin position="37"/>
        <end position="417"/>
    </location>
</feature>
<dbReference type="SMART" id="SM00710">
    <property type="entry name" value="PbH1"/>
    <property type="match status" value="6"/>
</dbReference>
<dbReference type="GO" id="GO:0000272">
    <property type="term" value="P:polysaccharide catabolic process"/>
    <property type="evidence" value="ECO:0007669"/>
    <property type="project" value="UniProtKB-KW"/>
</dbReference>
<evidence type="ECO:0000256" key="2">
    <source>
        <dbReference type="ARBA" id="ARBA00023326"/>
    </source>
</evidence>
<evidence type="ECO:0000256" key="1">
    <source>
        <dbReference type="ARBA" id="ARBA00022801"/>
    </source>
</evidence>
<feature type="region of interest" description="Disordered" evidence="3">
    <location>
        <begin position="91"/>
        <end position="121"/>
    </location>
</feature>
<dbReference type="InterPro" id="IPR036573">
    <property type="entry name" value="CBM_sf_5/12"/>
</dbReference>
<dbReference type="EMBL" id="LWMH01000002">
    <property type="protein sequence ID" value="KZS44176.1"/>
    <property type="molecule type" value="Genomic_DNA"/>
</dbReference>
<comment type="caution">
    <text evidence="6">The sequence shown here is derived from an EMBL/GenBank/DDBJ whole genome shotgun (WGS) entry which is preliminary data.</text>
</comment>
<keyword evidence="2" id="KW-0624">Polysaccharide degradation</keyword>
<evidence type="ECO:0000256" key="3">
    <source>
        <dbReference type="SAM" id="MobiDB-lite"/>
    </source>
</evidence>
<dbReference type="InterPro" id="IPR003610">
    <property type="entry name" value="CBM5/12"/>
</dbReference>
<dbReference type="InterPro" id="IPR011050">
    <property type="entry name" value="Pectin_lyase_fold/virulence"/>
</dbReference>
<dbReference type="InterPro" id="IPR039448">
    <property type="entry name" value="Beta_helix"/>
</dbReference>
<dbReference type="GO" id="GO:0005576">
    <property type="term" value="C:extracellular region"/>
    <property type="evidence" value="ECO:0007669"/>
    <property type="project" value="InterPro"/>
</dbReference>
<keyword evidence="4" id="KW-0732">Signal</keyword>
<gene>
    <name evidence="6" type="ORF">AWU65_29345</name>
</gene>
<dbReference type="SUPFAM" id="SSF51055">
    <property type="entry name" value="Carbohydrate binding domain"/>
    <property type="match status" value="1"/>
</dbReference>
<dbReference type="InterPro" id="IPR006626">
    <property type="entry name" value="PbH1"/>
</dbReference>
<sequence length="417" mass="44111">MKKARSRSRRLKKTTMAGMALLLLLGTFVTWGTASAEPQTSPGEALAGEVAVLAECAAVPWSTGSAYSSGAEVSHAGKLWRAKWWTTGEEPGTTGQWGVWEDKGPCGPGEGDGGGSAPPEVPSDAIACSTTSCLQSALKNVVPGKRIVLAPGTYSGSFSSTVKGTAQQPVVIESQDPANPAIISGYSTGSGYSLRVQGDYWIIRNLKFTNAQKGILLDNSNYSRITSVEVYNIGYEAVHFRDGTSYSTIENSRIHNTGKTGAGFGEGVYVGSAEGASYNQNTHYNTIRNVTFGPNITAEHIDIKERSIGTLVENCTFHGEGISGANYADSFIDVKGNNAIIRNNAAYQNGNSVIVDAFQLHEIVPGWGINNTFTGNTVYLSDPAVYVIGAYNNTSATASQNTRSPAGNMYKGNVTVQ</sequence>
<name>A0A163F5N8_9BACL</name>
<dbReference type="AlphaFoldDB" id="A0A163F5N8"/>
<feature type="compositionally biased region" description="Gly residues" evidence="3">
    <location>
        <begin position="106"/>
        <end position="116"/>
    </location>
</feature>
<reference evidence="6" key="1">
    <citation type="journal article" date="2016" name="Genome Announc.">
        <title>Draft genomes of two strains of Paenibacillus glucanolyticus with capability to degrade lignocellulose.</title>
        <authorList>
            <person name="Mathews S.L."/>
            <person name="Pawlak J."/>
            <person name="Grunden A.M."/>
        </authorList>
    </citation>
    <scope>NUCLEOTIDE SEQUENCE [LARGE SCALE GENOMIC DNA]</scope>
    <source>
        <strain evidence="6">SLM1</strain>
    </source>
</reference>
<evidence type="ECO:0000313" key="6">
    <source>
        <dbReference type="EMBL" id="KZS44176.1"/>
    </source>
</evidence>
<keyword evidence="1" id="KW-0378">Hydrolase</keyword>
<dbReference type="SUPFAM" id="SSF51126">
    <property type="entry name" value="Pectin lyase-like"/>
    <property type="match status" value="1"/>
</dbReference>
<dbReference type="Gene3D" id="2.10.10.20">
    <property type="entry name" value="Carbohydrate-binding module superfamily 5/12"/>
    <property type="match status" value="1"/>
</dbReference>
<dbReference type="SMART" id="SM00495">
    <property type="entry name" value="ChtBD3"/>
    <property type="match status" value="1"/>
</dbReference>
<organism evidence="6 7">
    <name type="scientific">Paenibacillus glucanolyticus</name>
    <dbReference type="NCBI Taxonomy" id="59843"/>
    <lineage>
        <taxon>Bacteria</taxon>
        <taxon>Bacillati</taxon>
        <taxon>Bacillota</taxon>
        <taxon>Bacilli</taxon>
        <taxon>Bacillales</taxon>
        <taxon>Paenibacillaceae</taxon>
        <taxon>Paenibacillus</taxon>
    </lineage>
</organism>
<accession>A0A163F5N8</accession>
<dbReference type="Gene3D" id="2.160.20.10">
    <property type="entry name" value="Single-stranded right-handed beta-helix, Pectin lyase-like"/>
    <property type="match status" value="1"/>
</dbReference>
<dbReference type="CDD" id="cd12215">
    <property type="entry name" value="ChiC_BD"/>
    <property type="match status" value="1"/>
</dbReference>
<dbReference type="Pfam" id="PF13229">
    <property type="entry name" value="Beta_helix"/>
    <property type="match status" value="1"/>
</dbReference>
<proteinExistence type="predicted"/>
<dbReference type="OrthoDB" id="154460at2"/>
<feature type="signal peptide" evidence="4">
    <location>
        <begin position="1"/>
        <end position="36"/>
    </location>
</feature>
<dbReference type="GO" id="GO:0030246">
    <property type="term" value="F:carbohydrate binding"/>
    <property type="evidence" value="ECO:0007669"/>
    <property type="project" value="InterPro"/>
</dbReference>
<keyword evidence="2" id="KW-0119">Carbohydrate metabolism</keyword>
<dbReference type="STRING" id="59843.A3958_01605"/>
<dbReference type="RefSeq" id="WP_063480268.1">
    <property type="nucleotide sequence ID" value="NZ_CP147845.1"/>
</dbReference>
<dbReference type="GeneID" id="97554243"/>
<evidence type="ECO:0000256" key="4">
    <source>
        <dbReference type="SAM" id="SignalP"/>
    </source>
</evidence>
<protein>
    <submittedName>
        <fullName evidence="6">Carbohydrate-binding protein</fullName>
    </submittedName>
</protein>
<feature type="domain" description="Chitin-binding type-3" evidence="5">
    <location>
        <begin position="58"/>
        <end position="103"/>
    </location>
</feature>
<dbReference type="InterPro" id="IPR012334">
    <property type="entry name" value="Pectin_lyas_fold"/>
</dbReference>
<dbReference type="Proteomes" id="UP000076796">
    <property type="component" value="Unassembled WGS sequence"/>
</dbReference>
<evidence type="ECO:0000313" key="7">
    <source>
        <dbReference type="Proteomes" id="UP000076796"/>
    </source>
</evidence>
<keyword evidence="7" id="KW-1185">Reference proteome</keyword>
<dbReference type="GO" id="GO:0004553">
    <property type="term" value="F:hydrolase activity, hydrolyzing O-glycosyl compounds"/>
    <property type="evidence" value="ECO:0007669"/>
    <property type="project" value="InterPro"/>
</dbReference>